<feature type="chain" id="PRO_5021747612" evidence="1">
    <location>
        <begin position="19"/>
        <end position="155"/>
    </location>
</feature>
<keyword evidence="1" id="KW-0732">Signal</keyword>
<dbReference type="AlphaFoldDB" id="A0A510K3Z2"/>
<name>A0A510K3Z2_9FUSO</name>
<evidence type="ECO:0000313" key="3">
    <source>
        <dbReference type="Proteomes" id="UP000422644"/>
    </source>
</evidence>
<evidence type="ECO:0000313" key="2">
    <source>
        <dbReference type="EMBL" id="BBM45451.1"/>
    </source>
</evidence>
<sequence length="155" mass="17797">MKKLILGLCLVFGMVAFSAPGFVDVKKIKRKNYNIILDEDVALTYYGALDNNRVVIVMYFYDGVSAKVISNLFGKEVIDKMGVEYQGNFENSRYSVSKYYDSTEKKYIYQITGKKTKVKDCYISLVYLTDLNLNEKQIANEANVLLNEAESYLRK</sequence>
<dbReference type="Proteomes" id="UP000422644">
    <property type="component" value="Chromosome"/>
</dbReference>
<organism evidence="2 3">
    <name type="scientific">Leptotrichia trevisanii</name>
    <dbReference type="NCBI Taxonomy" id="109328"/>
    <lineage>
        <taxon>Bacteria</taxon>
        <taxon>Fusobacteriati</taxon>
        <taxon>Fusobacteriota</taxon>
        <taxon>Fusobacteriia</taxon>
        <taxon>Fusobacteriales</taxon>
        <taxon>Leptotrichiaceae</taxon>
        <taxon>Leptotrichia</taxon>
    </lineage>
</organism>
<protein>
    <submittedName>
        <fullName evidence="2">Uncharacterized protein</fullName>
    </submittedName>
</protein>
<keyword evidence="3" id="KW-1185">Reference proteome</keyword>
<feature type="signal peptide" evidence="1">
    <location>
        <begin position="1"/>
        <end position="18"/>
    </location>
</feature>
<dbReference type="RefSeq" id="WP_155282867.1">
    <property type="nucleotide sequence ID" value="NZ_AP019831.1"/>
</dbReference>
<dbReference type="OrthoDB" id="82239at2"/>
<dbReference type="EMBL" id="AP019831">
    <property type="protein sequence ID" value="BBM45451.1"/>
    <property type="molecule type" value="Genomic_DNA"/>
</dbReference>
<evidence type="ECO:0000256" key="1">
    <source>
        <dbReference type="SAM" id="SignalP"/>
    </source>
</evidence>
<reference evidence="2 3" key="1">
    <citation type="submission" date="2019-07" db="EMBL/GenBank/DDBJ databases">
        <title>Complete Genome Sequence of Leptotrichia trevisanii Strain JMUB3870.</title>
        <authorList>
            <person name="Watanabe S."/>
            <person name="Cui L."/>
        </authorList>
    </citation>
    <scope>NUCLEOTIDE SEQUENCE [LARGE SCALE GENOMIC DNA]</scope>
    <source>
        <strain evidence="2 3">JMUB3870</strain>
    </source>
</reference>
<proteinExistence type="predicted"/>
<gene>
    <name evidence="2" type="ORF">JMUB3870_1570</name>
</gene>
<accession>A0A510K3Z2</accession>